<dbReference type="EMBL" id="CAJNRD030001122">
    <property type="protein sequence ID" value="CAG5100634.1"/>
    <property type="molecule type" value="Genomic_DNA"/>
</dbReference>
<evidence type="ECO:0000313" key="2">
    <source>
        <dbReference type="EMBL" id="CAG5100634.1"/>
    </source>
</evidence>
<dbReference type="AlphaFoldDB" id="A0A8J2HIB9"/>
<keyword evidence="1" id="KW-0732">Signal</keyword>
<evidence type="ECO:0000256" key="1">
    <source>
        <dbReference type="SAM" id="SignalP"/>
    </source>
</evidence>
<feature type="chain" id="PRO_5035164843" evidence="1">
    <location>
        <begin position="28"/>
        <end position="207"/>
    </location>
</feature>
<name>A0A8J2HIB9_COTCN</name>
<reference evidence="2" key="1">
    <citation type="submission" date="2021-04" db="EMBL/GenBank/DDBJ databases">
        <authorList>
            <person name="Chebbi M.A.C M."/>
        </authorList>
    </citation>
    <scope>NUCLEOTIDE SEQUENCE</scope>
</reference>
<accession>A0A8J2HIB9</accession>
<evidence type="ECO:0000313" key="3">
    <source>
        <dbReference type="Proteomes" id="UP000786811"/>
    </source>
</evidence>
<dbReference type="Proteomes" id="UP000786811">
    <property type="component" value="Unassembled WGS sequence"/>
</dbReference>
<keyword evidence="3" id="KW-1185">Reference proteome</keyword>
<comment type="caution">
    <text evidence="2">The sequence shown here is derived from an EMBL/GenBank/DDBJ whole genome shotgun (WGS) entry which is preliminary data.</text>
</comment>
<gene>
    <name evidence="2" type="ORF">HICCMSTLAB_LOCUS9707</name>
</gene>
<proteinExistence type="predicted"/>
<feature type="signal peptide" evidence="1">
    <location>
        <begin position="1"/>
        <end position="27"/>
    </location>
</feature>
<dbReference type="OrthoDB" id="10347999at2759"/>
<dbReference type="InterPro" id="IPR012340">
    <property type="entry name" value="NA-bd_OB-fold"/>
</dbReference>
<organism evidence="2 3">
    <name type="scientific">Cotesia congregata</name>
    <name type="common">Parasitoid wasp</name>
    <name type="synonym">Apanteles congregatus</name>
    <dbReference type="NCBI Taxonomy" id="51543"/>
    <lineage>
        <taxon>Eukaryota</taxon>
        <taxon>Metazoa</taxon>
        <taxon>Ecdysozoa</taxon>
        <taxon>Arthropoda</taxon>
        <taxon>Hexapoda</taxon>
        <taxon>Insecta</taxon>
        <taxon>Pterygota</taxon>
        <taxon>Neoptera</taxon>
        <taxon>Endopterygota</taxon>
        <taxon>Hymenoptera</taxon>
        <taxon>Apocrita</taxon>
        <taxon>Ichneumonoidea</taxon>
        <taxon>Braconidae</taxon>
        <taxon>Microgastrinae</taxon>
        <taxon>Cotesia</taxon>
    </lineage>
</organism>
<sequence length="207" mass="24184">MIFQYNFLLTYVFFFLFLSQMIGYVDAIESEMRFTNSRVFKFVLNNGFGTRIQVNCWNEHIERIKEKVIMDNIIYLEKAHCVTSTDYNRGNYKRAELIINKFTNVEIMGAFNDENCEIPTAEPVVLQEFQLEDLEKSILPWKFKISGYLKTQFSKIGSENPTQVKGIFTITDGIRKLDVTTNFFSDNHEYVRGDSLQLSGSIFHLSE</sequence>
<dbReference type="Gene3D" id="2.40.50.140">
    <property type="entry name" value="Nucleic acid-binding proteins"/>
    <property type="match status" value="1"/>
</dbReference>
<protein>
    <submittedName>
        <fullName evidence="2">Uncharacterized protein</fullName>
    </submittedName>
</protein>